<dbReference type="EMBL" id="BPVZ01000005">
    <property type="protein sequence ID" value="GKU92088.1"/>
    <property type="molecule type" value="Genomic_DNA"/>
</dbReference>
<evidence type="ECO:0000256" key="1">
    <source>
        <dbReference type="PROSITE-ProRule" id="PRU00047"/>
    </source>
</evidence>
<proteinExistence type="predicted"/>
<evidence type="ECO:0000259" key="4">
    <source>
        <dbReference type="PROSITE" id="PS50158"/>
    </source>
</evidence>
<sequence length="578" mass="66238">MDQFQASQPLEGLFTTKPPFFDGTNYKYWKNRMKVFMLANVPKAWIMTIKGPYVPMKVVGESEVPKEEVEWNDEDLVKIMINNKAINMLQCALNPTEFHRVFGCNMAKEMWDMLEMKPEESIQDMCTRLNDIVTNLKALGKVYPSQEVVRKVLRSLSKNWEAKNIAIEESKDLNTLKLEDLIGKLMTNEIKVQVDCGVVVVEKKKKNVAFKASNQKEESEDDASNDESSNEEDITKLVSKEVKKYMKKSLKGTSSRRNKEIHYSRGRIYSDDDDRGKPSKKHIKCYECNKMGHYRNECPQLKKGERKNKKSMKKKAFAATWSDDDASSMESKSSLENGVANLCFMAQEDSNNDEEVNFNFSSSINESSFEYSYDDLCKVLDCSMNDIKKLGNKNLALTKTMSLLKSEIVSLSKQNEVLVKENASLDGEIASLKNEESSNALKKENEDAKKENEDLKKENEVLKRKACDLENMISKFTLSKEKFDSILKSQRSIYDKEGIEFDYSKKQKTFKNSFVRASQSYHPNVTCYCCGANEHFAYVCPLKRLIAQGKVKQIWVPKGTLSTNPHGPKQIWVSKIKT</sequence>
<protein>
    <recommendedName>
        <fullName evidence="4">CCHC-type domain-containing protein</fullName>
    </recommendedName>
</protein>
<name>A0AAV5HTN3_9ROSI</name>
<dbReference type="PANTHER" id="PTHR34676:SF8">
    <property type="entry name" value="TRANSMEMBRANE PROTEIN"/>
    <property type="match status" value="1"/>
</dbReference>
<evidence type="ECO:0000256" key="3">
    <source>
        <dbReference type="SAM" id="MobiDB-lite"/>
    </source>
</evidence>
<feature type="domain" description="CCHC-type" evidence="4">
    <location>
        <begin position="284"/>
        <end position="300"/>
    </location>
</feature>
<dbReference type="SMART" id="SM00343">
    <property type="entry name" value="ZnF_C2HC"/>
    <property type="match status" value="2"/>
</dbReference>
<dbReference type="Pfam" id="PF00098">
    <property type="entry name" value="zf-CCHC"/>
    <property type="match status" value="1"/>
</dbReference>
<gene>
    <name evidence="5" type="ORF">SLEP1_g5862</name>
</gene>
<reference evidence="5 6" key="1">
    <citation type="journal article" date="2021" name="Commun. Biol.">
        <title>The genome of Shorea leprosula (Dipterocarpaceae) highlights the ecological relevance of drought in aseasonal tropical rainforests.</title>
        <authorList>
            <person name="Ng K.K.S."/>
            <person name="Kobayashi M.J."/>
            <person name="Fawcett J.A."/>
            <person name="Hatakeyama M."/>
            <person name="Paape T."/>
            <person name="Ng C.H."/>
            <person name="Ang C.C."/>
            <person name="Tnah L.H."/>
            <person name="Lee C.T."/>
            <person name="Nishiyama T."/>
            <person name="Sese J."/>
            <person name="O'Brien M.J."/>
            <person name="Copetti D."/>
            <person name="Mohd Noor M.I."/>
            <person name="Ong R.C."/>
            <person name="Putra M."/>
            <person name="Sireger I.Z."/>
            <person name="Indrioko S."/>
            <person name="Kosugi Y."/>
            <person name="Izuno A."/>
            <person name="Isagi Y."/>
            <person name="Lee S.L."/>
            <person name="Shimizu K.K."/>
        </authorList>
    </citation>
    <scope>NUCLEOTIDE SEQUENCE [LARGE SCALE GENOMIC DNA]</scope>
    <source>
        <strain evidence="5">214</strain>
    </source>
</reference>
<keyword evidence="1" id="KW-0479">Metal-binding</keyword>
<organism evidence="5 6">
    <name type="scientific">Rubroshorea leprosula</name>
    <dbReference type="NCBI Taxonomy" id="152421"/>
    <lineage>
        <taxon>Eukaryota</taxon>
        <taxon>Viridiplantae</taxon>
        <taxon>Streptophyta</taxon>
        <taxon>Embryophyta</taxon>
        <taxon>Tracheophyta</taxon>
        <taxon>Spermatophyta</taxon>
        <taxon>Magnoliopsida</taxon>
        <taxon>eudicotyledons</taxon>
        <taxon>Gunneridae</taxon>
        <taxon>Pentapetalae</taxon>
        <taxon>rosids</taxon>
        <taxon>malvids</taxon>
        <taxon>Malvales</taxon>
        <taxon>Dipterocarpaceae</taxon>
        <taxon>Rubroshorea</taxon>
    </lineage>
</organism>
<accession>A0AAV5HTN3</accession>
<dbReference type="Proteomes" id="UP001054252">
    <property type="component" value="Unassembled WGS sequence"/>
</dbReference>
<keyword evidence="1" id="KW-0863">Zinc-finger</keyword>
<dbReference type="AlphaFoldDB" id="A0AAV5HTN3"/>
<evidence type="ECO:0000313" key="5">
    <source>
        <dbReference type="EMBL" id="GKU92088.1"/>
    </source>
</evidence>
<dbReference type="PROSITE" id="PS50158">
    <property type="entry name" value="ZF_CCHC"/>
    <property type="match status" value="1"/>
</dbReference>
<dbReference type="SUPFAM" id="SSF57756">
    <property type="entry name" value="Retrovirus zinc finger-like domains"/>
    <property type="match status" value="1"/>
</dbReference>
<dbReference type="PANTHER" id="PTHR34676">
    <property type="entry name" value="DUF4219 DOMAIN-CONTAINING PROTEIN-RELATED"/>
    <property type="match status" value="1"/>
</dbReference>
<dbReference type="InterPro" id="IPR001878">
    <property type="entry name" value="Znf_CCHC"/>
</dbReference>
<keyword evidence="1" id="KW-0862">Zinc</keyword>
<dbReference type="GO" id="GO:0008270">
    <property type="term" value="F:zinc ion binding"/>
    <property type="evidence" value="ECO:0007669"/>
    <property type="project" value="UniProtKB-KW"/>
</dbReference>
<dbReference type="Gene3D" id="4.10.60.10">
    <property type="entry name" value="Zinc finger, CCHC-type"/>
    <property type="match status" value="1"/>
</dbReference>
<keyword evidence="6" id="KW-1185">Reference proteome</keyword>
<keyword evidence="2" id="KW-0175">Coiled coil</keyword>
<dbReference type="InterPro" id="IPR036875">
    <property type="entry name" value="Znf_CCHC_sf"/>
</dbReference>
<feature type="region of interest" description="Disordered" evidence="3">
    <location>
        <begin position="211"/>
        <end position="235"/>
    </location>
</feature>
<dbReference type="Pfam" id="PF14223">
    <property type="entry name" value="Retrotran_gag_2"/>
    <property type="match status" value="1"/>
</dbReference>
<comment type="caution">
    <text evidence="5">The sequence shown here is derived from an EMBL/GenBank/DDBJ whole genome shotgun (WGS) entry which is preliminary data.</text>
</comment>
<feature type="coiled-coil region" evidence="2">
    <location>
        <begin position="415"/>
        <end position="465"/>
    </location>
</feature>
<evidence type="ECO:0000256" key="2">
    <source>
        <dbReference type="SAM" id="Coils"/>
    </source>
</evidence>
<feature type="compositionally biased region" description="Acidic residues" evidence="3">
    <location>
        <begin position="218"/>
        <end position="232"/>
    </location>
</feature>
<evidence type="ECO:0000313" key="6">
    <source>
        <dbReference type="Proteomes" id="UP001054252"/>
    </source>
</evidence>
<dbReference type="GO" id="GO:0003676">
    <property type="term" value="F:nucleic acid binding"/>
    <property type="evidence" value="ECO:0007669"/>
    <property type="project" value="InterPro"/>
</dbReference>